<sequence>MGNNAGYGNQGYGMAGGGMASGPNWNGRATPGYGPQSGTGFGQNWQRSQPGGMASPGMIGGYRQPGQQLRQVPAPVGGQAAPWLTTPETAAFSAEQLAAGAGVGAVDAAAGAEPAAAGGTSFMRRKMALDNLRLRRAAKRSDDLPHLVPRKPWQTLVAEERGWVKPLLLGAQGWGRRLASQLHASFSRVLYLFGEPEASLEPMFHALNEDEDSGGRGVEADWRPSEDGLFRVSSGIHVTEPWNRERLHLQLERSVLQQPPLFGAGAGLPEAKEFSEFHADEEFEVLGCSLSAPRLLGSFSGASSWIPALGLRARSHFRSKRRQLFSGQMYELRIDVSRVTLFRVPLAGSSMKNGRPGPLEALDSREGRTAAELQELFHRYRQETDGDLTSQLDNRLDALVEYGDVLRRNVVEEDARRMAEQEVAAKGVAREAYRFHLEERQKMRAKRDEREQNLENISRNLYSKWRELRQVRQDYGFTSTPWRMRAHPEDHDVVVDSDRRTRNLIAEVDELMNLQGLHADTARAQAEHKWDVSKRAPGMPSYRFELLPVEEPTPYYGHIA</sequence>
<dbReference type="EMBL" id="CAJNNW010008664">
    <property type="protein sequence ID" value="CAE8650251.1"/>
    <property type="molecule type" value="Genomic_DNA"/>
</dbReference>
<reference evidence="2" key="1">
    <citation type="submission" date="2021-02" db="EMBL/GenBank/DDBJ databases">
        <authorList>
            <person name="Dougan E. K."/>
            <person name="Rhodes N."/>
            <person name="Thang M."/>
            <person name="Chan C."/>
        </authorList>
    </citation>
    <scope>NUCLEOTIDE SEQUENCE</scope>
</reference>
<organism evidence="2 3">
    <name type="scientific">Polarella glacialis</name>
    <name type="common">Dinoflagellate</name>
    <dbReference type="NCBI Taxonomy" id="89957"/>
    <lineage>
        <taxon>Eukaryota</taxon>
        <taxon>Sar</taxon>
        <taxon>Alveolata</taxon>
        <taxon>Dinophyceae</taxon>
        <taxon>Suessiales</taxon>
        <taxon>Suessiaceae</taxon>
        <taxon>Polarella</taxon>
    </lineage>
</organism>
<protein>
    <submittedName>
        <fullName evidence="2">Uncharacterized protein</fullName>
    </submittedName>
</protein>
<dbReference type="PANTHER" id="PTHR20837">
    <property type="entry name" value="CENTROSOMAL PROTEIN-RELATED"/>
    <property type="match status" value="1"/>
</dbReference>
<dbReference type="GO" id="GO:1904491">
    <property type="term" value="P:protein localization to ciliary transition zone"/>
    <property type="evidence" value="ECO:0007669"/>
    <property type="project" value="TreeGrafter"/>
</dbReference>
<dbReference type="InterPro" id="IPR052434">
    <property type="entry name" value="Tectonic-like_complex_comp"/>
</dbReference>
<dbReference type="Proteomes" id="UP000626109">
    <property type="component" value="Unassembled WGS sequence"/>
</dbReference>
<proteinExistence type="predicted"/>
<feature type="region of interest" description="Disordered" evidence="1">
    <location>
        <begin position="26"/>
        <end position="71"/>
    </location>
</feature>
<dbReference type="GO" id="GO:1905515">
    <property type="term" value="P:non-motile cilium assembly"/>
    <property type="evidence" value="ECO:0007669"/>
    <property type="project" value="TreeGrafter"/>
</dbReference>
<accession>A0A813IGT7</accession>
<gene>
    <name evidence="2" type="ORF">PGLA2088_LOCUS8121</name>
</gene>
<evidence type="ECO:0000256" key="1">
    <source>
        <dbReference type="SAM" id="MobiDB-lite"/>
    </source>
</evidence>
<dbReference type="AlphaFoldDB" id="A0A813IGT7"/>
<evidence type="ECO:0000313" key="2">
    <source>
        <dbReference type="EMBL" id="CAE8650251.1"/>
    </source>
</evidence>
<dbReference type="GO" id="GO:0035869">
    <property type="term" value="C:ciliary transition zone"/>
    <property type="evidence" value="ECO:0007669"/>
    <property type="project" value="TreeGrafter"/>
</dbReference>
<evidence type="ECO:0000313" key="3">
    <source>
        <dbReference type="Proteomes" id="UP000626109"/>
    </source>
</evidence>
<dbReference type="PANTHER" id="PTHR20837:SF0">
    <property type="entry name" value="COILED-COIL AND C2 DOMAIN-CONTAINING PROTEIN 2A"/>
    <property type="match status" value="1"/>
</dbReference>
<name>A0A813IGT7_POLGL</name>
<comment type="caution">
    <text evidence="2">The sequence shown here is derived from an EMBL/GenBank/DDBJ whole genome shotgun (WGS) entry which is preliminary data.</text>
</comment>